<protein>
    <submittedName>
        <fullName evidence="1">Uncharacterized protein</fullName>
    </submittedName>
</protein>
<accession>A0A382I3P1</accession>
<organism evidence="1">
    <name type="scientific">marine metagenome</name>
    <dbReference type="NCBI Taxonomy" id="408172"/>
    <lineage>
        <taxon>unclassified sequences</taxon>
        <taxon>metagenomes</taxon>
        <taxon>ecological metagenomes</taxon>
    </lineage>
</organism>
<feature type="non-terminal residue" evidence="1">
    <location>
        <position position="75"/>
    </location>
</feature>
<reference evidence="1" key="1">
    <citation type="submission" date="2018-05" db="EMBL/GenBank/DDBJ databases">
        <authorList>
            <person name="Lanie J.A."/>
            <person name="Ng W.-L."/>
            <person name="Kazmierczak K.M."/>
            <person name="Andrzejewski T.M."/>
            <person name="Davidsen T.M."/>
            <person name="Wayne K.J."/>
            <person name="Tettelin H."/>
            <person name="Glass J.I."/>
            <person name="Rusch D."/>
            <person name="Podicherti R."/>
            <person name="Tsui H.-C.T."/>
            <person name="Winkler M.E."/>
        </authorList>
    </citation>
    <scope>NUCLEOTIDE SEQUENCE</scope>
</reference>
<name>A0A382I3P1_9ZZZZ</name>
<dbReference type="EMBL" id="UINC01064869">
    <property type="protein sequence ID" value="SVB93942.1"/>
    <property type="molecule type" value="Genomic_DNA"/>
</dbReference>
<dbReference type="AlphaFoldDB" id="A0A382I3P1"/>
<gene>
    <name evidence="1" type="ORF">METZ01_LOCUS246796</name>
</gene>
<evidence type="ECO:0000313" key="1">
    <source>
        <dbReference type="EMBL" id="SVB93942.1"/>
    </source>
</evidence>
<proteinExistence type="predicted"/>
<sequence length="75" mass="8339">MVFCEPKLLEIPVRHILIFLAVFLLSSPLFGQSEETCYVDADTTKSEFDPILLSNISVSLISEFLKEVEPLPPAG</sequence>